<name>A0A6I6DDM4_9FIRM</name>
<evidence type="ECO:0008006" key="6">
    <source>
        <dbReference type="Google" id="ProtNLM"/>
    </source>
</evidence>
<comment type="subcellular location">
    <subcellularLocation>
        <location evidence="1">Spore core</location>
    </subcellularLocation>
</comment>
<reference evidence="5" key="1">
    <citation type="journal article" date="2019" name="Microbiology">
        <title>Complete Genome Sequence of an Uncultured Bacterium of the Candidate Phylum Bipolaricaulota.</title>
        <authorList>
            <person name="Kadnikov V.V."/>
            <person name="Mardanov A.V."/>
            <person name="Beletsky A.V."/>
            <person name="Frank Y.A."/>
            <person name="Karnachuk O.V."/>
            <person name="Ravin N.V."/>
        </authorList>
    </citation>
    <scope>NUCLEOTIDE SEQUENCE [LARGE SCALE GENOMIC DNA]</scope>
</reference>
<dbReference type="GO" id="GO:0030436">
    <property type="term" value="P:asexual sporulation"/>
    <property type="evidence" value="ECO:0007669"/>
    <property type="project" value="InterPro"/>
</dbReference>
<proteinExistence type="inferred from homology"/>
<evidence type="ECO:0000313" key="5">
    <source>
        <dbReference type="Proteomes" id="UP000426444"/>
    </source>
</evidence>
<dbReference type="OrthoDB" id="1683648at2"/>
<dbReference type="GO" id="GO:0042601">
    <property type="term" value="C:endospore-forming forespore"/>
    <property type="evidence" value="ECO:0007669"/>
    <property type="project" value="InterPro"/>
</dbReference>
<keyword evidence="3" id="KW-0749">Sporulation</keyword>
<sequence>MDSSRAKEIIDSPQIIDVLHENNFVWIEGVKNNKAEVRLLNTDEKIVVPLNELNEVLVN</sequence>
<organism evidence="4 5">
    <name type="scientific">Candidatus Syntrophocurvum alkaliphilum</name>
    <dbReference type="NCBI Taxonomy" id="2293317"/>
    <lineage>
        <taxon>Bacteria</taxon>
        <taxon>Bacillati</taxon>
        <taxon>Bacillota</taxon>
        <taxon>Clostridia</taxon>
        <taxon>Eubacteriales</taxon>
        <taxon>Syntrophomonadaceae</taxon>
        <taxon>Candidatus Syntrophocurvum</taxon>
    </lineage>
</organism>
<evidence type="ECO:0000313" key="4">
    <source>
        <dbReference type="EMBL" id="QGU00230.1"/>
    </source>
</evidence>
<evidence type="ECO:0000256" key="2">
    <source>
        <dbReference type="ARBA" id="ARBA00006573"/>
    </source>
</evidence>
<dbReference type="Pfam" id="PF08141">
    <property type="entry name" value="SspH"/>
    <property type="match status" value="1"/>
</dbReference>
<keyword evidence="5" id="KW-1185">Reference proteome</keyword>
<dbReference type="EMBL" id="CP046457">
    <property type="protein sequence ID" value="QGU00230.1"/>
    <property type="molecule type" value="Genomic_DNA"/>
</dbReference>
<dbReference type="AlphaFoldDB" id="A0A6I6DDM4"/>
<gene>
    <name evidence="4" type="ORF">SYNTR_1636</name>
</gene>
<dbReference type="RefSeq" id="WP_156204039.1">
    <property type="nucleotide sequence ID" value="NZ_CP046457.1"/>
</dbReference>
<dbReference type="InterPro" id="IPR012610">
    <property type="entry name" value="SASP_SspH"/>
</dbReference>
<comment type="similarity">
    <text evidence="2">Belongs to the SspH family.</text>
</comment>
<evidence type="ECO:0000256" key="1">
    <source>
        <dbReference type="ARBA" id="ARBA00004288"/>
    </source>
</evidence>
<dbReference type="KEGG" id="salq:SYNTR_1636"/>
<dbReference type="Proteomes" id="UP000426444">
    <property type="component" value="Chromosome"/>
</dbReference>
<evidence type="ECO:0000256" key="3">
    <source>
        <dbReference type="ARBA" id="ARBA00022969"/>
    </source>
</evidence>
<protein>
    <recommendedName>
        <fullName evidence="6">Small, acid-soluble spore protein H</fullName>
    </recommendedName>
</protein>
<accession>A0A6I6DDM4</accession>
<dbReference type="GO" id="GO:0030435">
    <property type="term" value="P:sporulation resulting in formation of a cellular spore"/>
    <property type="evidence" value="ECO:0007669"/>
    <property type="project" value="UniProtKB-KW"/>
</dbReference>
<dbReference type="NCBIfam" id="TIGR02861">
    <property type="entry name" value="SASP_H"/>
    <property type="match status" value="1"/>
</dbReference>